<feature type="signal peptide" evidence="1">
    <location>
        <begin position="1"/>
        <end position="21"/>
    </location>
</feature>
<dbReference type="Proteomes" id="UP000008867">
    <property type="component" value="Chromosome 20"/>
</dbReference>
<dbReference type="OrthoDB" id="10536909at2759"/>
<proteinExistence type="predicted"/>
<keyword evidence="3" id="KW-1185">Reference proteome</keyword>
<name>E6ZUT3_SPORE</name>
<accession>E6ZUT3</accession>
<dbReference type="VEuPathDB" id="FungiDB:sr13458"/>
<protein>
    <submittedName>
        <fullName evidence="2">Conserved hypothetical Ustilaginaceae-specific protein</fullName>
    </submittedName>
</protein>
<evidence type="ECO:0000313" key="3">
    <source>
        <dbReference type="Proteomes" id="UP000008867"/>
    </source>
</evidence>
<sequence length="175" mass="19493">MKLTVFKFAFALVVLATYCRAVLKFGAGINYAENLQTAVERGNSWTTAPVQSYLVGVSPWTSDVVLYNRVLHYLYNAKGKYAYLGHDSGYAIYGTPWKGHLPGQNRQSEHIFLFGMSLEGHYAPLGFADYRVNGGAHSAEGFRQHHRGREVLYNWNAMRDSVVGFPPQPMPASAA</sequence>
<feature type="chain" id="PRO_5003216940" evidence="1">
    <location>
        <begin position="22"/>
        <end position="175"/>
    </location>
</feature>
<gene>
    <name evidence="2" type="ORF">sr13458</name>
</gene>
<evidence type="ECO:0000256" key="1">
    <source>
        <dbReference type="SAM" id="SignalP"/>
    </source>
</evidence>
<dbReference type="EMBL" id="FQ311442">
    <property type="protein sequence ID" value="CBQ70990.1"/>
    <property type="molecule type" value="Genomic_DNA"/>
</dbReference>
<dbReference type="AlphaFoldDB" id="E6ZUT3"/>
<dbReference type="HOGENOM" id="CLU_1533556_0_0_1"/>
<organism evidence="2 3">
    <name type="scientific">Sporisorium reilianum (strain SRZ2)</name>
    <name type="common">Maize head smut fungus</name>
    <dbReference type="NCBI Taxonomy" id="999809"/>
    <lineage>
        <taxon>Eukaryota</taxon>
        <taxon>Fungi</taxon>
        <taxon>Dikarya</taxon>
        <taxon>Basidiomycota</taxon>
        <taxon>Ustilaginomycotina</taxon>
        <taxon>Ustilaginomycetes</taxon>
        <taxon>Ustilaginales</taxon>
        <taxon>Ustilaginaceae</taxon>
        <taxon>Sporisorium</taxon>
    </lineage>
</organism>
<evidence type="ECO:0000313" key="2">
    <source>
        <dbReference type="EMBL" id="CBQ70990.1"/>
    </source>
</evidence>
<keyword evidence="1" id="KW-0732">Signal</keyword>
<reference evidence="2 3" key="1">
    <citation type="journal article" date="2010" name="Science">
        <title>Pathogenicity determinants in smut fungi revealed by genome comparison.</title>
        <authorList>
            <person name="Schirawski J."/>
            <person name="Mannhaupt G."/>
            <person name="Muench K."/>
            <person name="Brefort T."/>
            <person name="Schipper K."/>
            <person name="Doehlemann G."/>
            <person name="Di Stasio M."/>
            <person name="Roessel N."/>
            <person name="Mendoza-Mendoza A."/>
            <person name="Pester D."/>
            <person name="Mueller O."/>
            <person name="Winterberg B."/>
            <person name="Meyer E."/>
            <person name="Ghareeb H."/>
            <person name="Wollenberg T."/>
            <person name="Muensterkoetter M."/>
            <person name="Wong P."/>
            <person name="Walter M."/>
            <person name="Stukenbrock E."/>
            <person name="Gueldener U."/>
            <person name="Kahmann R."/>
        </authorList>
    </citation>
    <scope>NUCLEOTIDE SEQUENCE [LARGE SCALE GENOMIC DNA]</scope>
    <source>
        <strain evidence="3">SRZ2</strain>
    </source>
</reference>